<dbReference type="RefSeq" id="WP_305909354.1">
    <property type="nucleotide sequence ID" value="NZ_CP157743.1"/>
</dbReference>
<sequence>MAENNEPCALCGEPVVITGFSLTDQNDEKHFCCEGCLCIYRLLNEDQLPSHPPEEKK</sequence>
<reference evidence="1 2" key="1">
    <citation type="journal article" date="2024" name="Microbiology">
        <title>Methylomarinum rosea sp. nov., a novel halophilic methanotrophic bacterium from the hypersaline Lake Elton.</title>
        <authorList>
            <person name="Suleimanov R.Z."/>
            <person name="Oshkin I.Y."/>
            <person name="Danilova O.V."/>
            <person name="Suzina N.E."/>
            <person name="Dedysh S.N."/>
        </authorList>
    </citation>
    <scope>NUCLEOTIDE SEQUENCE [LARGE SCALE GENOMIC DNA]</scope>
    <source>
        <strain evidence="1 2">Ch1-1</strain>
    </source>
</reference>
<evidence type="ECO:0000313" key="2">
    <source>
        <dbReference type="Proteomes" id="UP001225378"/>
    </source>
</evidence>
<dbReference type="KEGG" id="mech:Q9L42_005865"/>
<keyword evidence="2" id="KW-1185">Reference proteome</keyword>
<accession>A0AAU7NXG2</accession>
<organism evidence="1 2">
    <name type="scientific">Methylomarinum roseum</name>
    <dbReference type="NCBI Taxonomy" id="3067653"/>
    <lineage>
        <taxon>Bacteria</taxon>
        <taxon>Pseudomonadati</taxon>
        <taxon>Pseudomonadota</taxon>
        <taxon>Gammaproteobacteria</taxon>
        <taxon>Methylococcales</taxon>
        <taxon>Methylococcaceae</taxon>
        <taxon>Methylomarinum</taxon>
    </lineage>
</organism>
<protein>
    <submittedName>
        <fullName evidence="1">Metal-binding protein</fullName>
    </submittedName>
</protein>
<name>A0AAU7NXG2_9GAMM</name>
<evidence type="ECO:0000313" key="1">
    <source>
        <dbReference type="EMBL" id="XBS21650.1"/>
    </source>
</evidence>
<dbReference type="AlphaFoldDB" id="A0AAU7NXG2"/>
<dbReference type="Proteomes" id="UP001225378">
    <property type="component" value="Chromosome"/>
</dbReference>
<proteinExistence type="predicted"/>
<gene>
    <name evidence="1" type="ORF">Q9L42_005865</name>
</gene>
<dbReference type="EMBL" id="CP157743">
    <property type="protein sequence ID" value="XBS21650.1"/>
    <property type="molecule type" value="Genomic_DNA"/>
</dbReference>